<accession>A0A4R8RUG5</accession>
<dbReference type="Proteomes" id="UP000295117">
    <property type="component" value="Unassembled WGS sequence"/>
</dbReference>
<reference evidence="1 2" key="1">
    <citation type="journal article" date="2019" name="Sci. Rep.">
        <title>Extended insight into the Mycobacterium chelonae-abscessus complex through whole genome sequencing of Mycobacterium salmoniphilum outbreak and Mycobacterium salmoniphilum-like strains.</title>
        <authorList>
            <person name="Behra P.R.K."/>
            <person name="Das S."/>
            <person name="Pettersson B.M.F."/>
            <person name="Shirreff L."/>
            <person name="DuCote T."/>
            <person name="Jacobsson K.G."/>
            <person name="Ennis D.G."/>
            <person name="Kirsebom L.A."/>
        </authorList>
    </citation>
    <scope>NUCLEOTIDE SEQUENCE [LARGE SCALE GENOMIC DNA]</scope>
    <source>
        <strain evidence="1 2">DE 4585</strain>
    </source>
</reference>
<sequence>MAMIIGFSSSCSCDASAEPLKFPDMSVYAPVNIQDFEVPLVTPGRLPIPAYYFRTPDGIACRFFEPPSALCLGNNLPGVPAAPSDPAKGINGLNAISTNSGLAQINETLSPETVSHYPLLPARHSITVNGVICGVDDNGATACKDSQGRGFVLSKRWSGWLPKV</sequence>
<evidence type="ECO:0000313" key="1">
    <source>
        <dbReference type="EMBL" id="TDZ77528.1"/>
    </source>
</evidence>
<proteinExistence type="predicted"/>
<evidence type="ECO:0000313" key="2">
    <source>
        <dbReference type="Proteomes" id="UP000295117"/>
    </source>
</evidence>
<protein>
    <submittedName>
        <fullName evidence="1">Uncharacterized protein</fullName>
    </submittedName>
</protein>
<organism evidence="1 2">
    <name type="scientific">Mycobacteroides salmoniphilum</name>
    <dbReference type="NCBI Taxonomy" id="404941"/>
    <lineage>
        <taxon>Bacteria</taxon>
        <taxon>Bacillati</taxon>
        <taxon>Actinomycetota</taxon>
        <taxon>Actinomycetes</taxon>
        <taxon>Mycobacteriales</taxon>
        <taxon>Mycobacteriaceae</taxon>
        <taxon>Mycobacteroides</taxon>
    </lineage>
</organism>
<name>A0A4R8RUG5_9MYCO</name>
<dbReference type="EMBL" id="PECH01000010">
    <property type="protein sequence ID" value="TDZ77528.1"/>
    <property type="molecule type" value="Genomic_DNA"/>
</dbReference>
<gene>
    <name evidence="1" type="ORF">DE4585_04923</name>
</gene>
<comment type="caution">
    <text evidence="1">The sequence shown here is derived from an EMBL/GenBank/DDBJ whole genome shotgun (WGS) entry which is preliminary data.</text>
</comment>
<dbReference type="AlphaFoldDB" id="A0A4R8RUG5"/>